<comment type="caution">
    <text evidence="1">The sequence shown here is derived from an EMBL/GenBank/DDBJ whole genome shotgun (WGS) entry which is preliminary data.</text>
</comment>
<dbReference type="Proteomes" id="UP001139157">
    <property type="component" value="Unassembled WGS sequence"/>
</dbReference>
<reference evidence="1" key="1">
    <citation type="submission" date="2022-06" db="EMBL/GenBank/DDBJ databases">
        <title>Novel species in genus nocardia.</title>
        <authorList>
            <person name="Li F."/>
        </authorList>
    </citation>
    <scope>NUCLEOTIDE SEQUENCE</scope>
    <source>
        <strain evidence="1">CDC141</strain>
    </source>
</reference>
<dbReference type="AlphaFoldDB" id="A0A9X2E6A2"/>
<dbReference type="EMBL" id="JAMRXG010000004">
    <property type="protein sequence ID" value="MCM6773913.1"/>
    <property type="molecule type" value="Genomic_DNA"/>
</dbReference>
<dbReference type="RefSeq" id="WP_251910991.1">
    <property type="nucleotide sequence ID" value="NZ_JAMRXG010000004.1"/>
</dbReference>
<organism evidence="1 2">
    <name type="scientific">Nocardia pulmonis</name>
    <dbReference type="NCBI Taxonomy" id="2951408"/>
    <lineage>
        <taxon>Bacteria</taxon>
        <taxon>Bacillati</taxon>
        <taxon>Actinomycetota</taxon>
        <taxon>Actinomycetes</taxon>
        <taxon>Mycobacteriales</taxon>
        <taxon>Nocardiaceae</taxon>
        <taxon>Nocardia</taxon>
    </lineage>
</organism>
<name>A0A9X2E6A2_9NOCA</name>
<sequence length="146" mass="15639">MVAARGAGYWKIAPHAAQVLARGGEARVLILGGLRRRPPHSVGMPFYAGLTAKALDISEVPGGVCTSIGTLHHTSRIPAAPMYLRDISLHIGMPSIRPLIPAVLDLMAGDSFQPERVTTDMDNLDNAVAAMRRYVSGESLKTVRVE</sequence>
<evidence type="ECO:0000313" key="1">
    <source>
        <dbReference type="EMBL" id="MCM6773913.1"/>
    </source>
</evidence>
<evidence type="ECO:0000313" key="2">
    <source>
        <dbReference type="Proteomes" id="UP001139157"/>
    </source>
</evidence>
<keyword evidence="2" id="KW-1185">Reference proteome</keyword>
<accession>A0A9X2E6A2</accession>
<gene>
    <name evidence="1" type="ORF">NDR86_10565</name>
</gene>
<proteinExistence type="predicted"/>
<protein>
    <submittedName>
        <fullName evidence="1">Uncharacterized protein</fullName>
    </submittedName>
</protein>